<protein>
    <submittedName>
        <fullName evidence="2">Uncharacterized protein</fullName>
    </submittedName>
</protein>
<feature type="chain" id="PRO_5019191448" evidence="1">
    <location>
        <begin position="24"/>
        <end position="110"/>
    </location>
</feature>
<reference evidence="2 3" key="1">
    <citation type="journal article" date="2018" name="BMC Genomics">
        <title>Comparative genome analyses reveal sequence features reflecting distinct modes of host-adaptation between dicot and monocot powdery mildew.</title>
        <authorList>
            <person name="Wu Y."/>
            <person name="Ma X."/>
            <person name="Pan Z."/>
            <person name="Kale S.D."/>
            <person name="Song Y."/>
            <person name="King H."/>
            <person name="Zhang Q."/>
            <person name="Presley C."/>
            <person name="Deng X."/>
            <person name="Wei C.I."/>
            <person name="Xiao S."/>
        </authorList>
    </citation>
    <scope>NUCLEOTIDE SEQUENCE [LARGE SCALE GENOMIC DNA]</scope>
    <source>
        <strain evidence="2">UMSG3</strain>
    </source>
</reference>
<dbReference type="AlphaFoldDB" id="A0A420I9A2"/>
<keyword evidence="3" id="KW-1185">Reference proteome</keyword>
<keyword evidence="1" id="KW-0732">Signal</keyword>
<dbReference type="EMBL" id="MCBQ01010919">
    <property type="protein sequence ID" value="RKF71083.1"/>
    <property type="molecule type" value="Genomic_DNA"/>
</dbReference>
<organism evidence="2 3">
    <name type="scientific">Golovinomyces cichoracearum</name>
    <dbReference type="NCBI Taxonomy" id="62708"/>
    <lineage>
        <taxon>Eukaryota</taxon>
        <taxon>Fungi</taxon>
        <taxon>Dikarya</taxon>
        <taxon>Ascomycota</taxon>
        <taxon>Pezizomycotina</taxon>
        <taxon>Leotiomycetes</taxon>
        <taxon>Erysiphales</taxon>
        <taxon>Erysiphaceae</taxon>
        <taxon>Golovinomyces</taxon>
    </lineage>
</organism>
<evidence type="ECO:0000313" key="2">
    <source>
        <dbReference type="EMBL" id="RKF71083.1"/>
    </source>
</evidence>
<evidence type="ECO:0000313" key="3">
    <source>
        <dbReference type="Proteomes" id="UP000283383"/>
    </source>
</evidence>
<proteinExistence type="predicted"/>
<dbReference type="Proteomes" id="UP000283383">
    <property type="component" value="Unassembled WGS sequence"/>
</dbReference>
<feature type="signal peptide" evidence="1">
    <location>
        <begin position="1"/>
        <end position="23"/>
    </location>
</feature>
<gene>
    <name evidence="2" type="ORF">GcM3_109026</name>
</gene>
<accession>A0A420I9A2</accession>
<evidence type="ECO:0000256" key="1">
    <source>
        <dbReference type="SAM" id="SignalP"/>
    </source>
</evidence>
<name>A0A420I9A2_9PEZI</name>
<sequence>MNTHQFSSLLVLIFTCHFAAVSALVTPKTIEIMTVKMDISIGAITKYVDVDKDKDEEIEYKNTGSLIAGALSEIVLLLKSELNEPMIGVRGSVCYVNIYCYVPIISNTVF</sequence>
<comment type="caution">
    <text evidence="2">The sequence shown here is derived from an EMBL/GenBank/DDBJ whole genome shotgun (WGS) entry which is preliminary data.</text>
</comment>